<name>A0A182KDW9_9DIPT</name>
<organism evidence="8 9">
    <name type="scientific">Anopheles christyi</name>
    <dbReference type="NCBI Taxonomy" id="43041"/>
    <lineage>
        <taxon>Eukaryota</taxon>
        <taxon>Metazoa</taxon>
        <taxon>Ecdysozoa</taxon>
        <taxon>Arthropoda</taxon>
        <taxon>Hexapoda</taxon>
        <taxon>Insecta</taxon>
        <taxon>Pterygota</taxon>
        <taxon>Neoptera</taxon>
        <taxon>Endopterygota</taxon>
        <taxon>Diptera</taxon>
        <taxon>Nematocera</taxon>
        <taxon>Culicoidea</taxon>
        <taxon>Culicidae</taxon>
        <taxon>Anophelinae</taxon>
        <taxon>Anopheles</taxon>
    </lineage>
</organism>
<dbReference type="PANTHER" id="PTHR24300:SF376">
    <property type="entry name" value="CYTOCHROME P450 15A1"/>
    <property type="match status" value="1"/>
</dbReference>
<evidence type="ECO:0000313" key="8">
    <source>
        <dbReference type="EnsemblMetazoa" id="ACHR008956-PA"/>
    </source>
</evidence>
<comment type="similarity">
    <text evidence="2">Belongs to the cytochrome P450 family.</text>
</comment>
<evidence type="ECO:0000256" key="5">
    <source>
        <dbReference type="ARBA" id="ARBA00023002"/>
    </source>
</evidence>
<evidence type="ECO:0000256" key="6">
    <source>
        <dbReference type="ARBA" id="ARBA00023004"/>
    </source>
</evidence>
<accession>A0A182KDW9</accession>
<reference evidence="8" key="2">
    <citation type="submission" date="2020-05" db="UniProtKB">
        <authorList>
            <consortium name="EnsemblMetazoa"/>
        </authorList>
    </citation>
    <scope>IDENTIFICATION</scope>
    <source>
        <strain evidence="8">ACHKN1017</strain>
    </source>
</reference>
<dbReference type="InterPro" id="IPR036396">
    <property type="entry name" value="Cyt_P450_sf"/>
</dbReference>
<dbReference type="GO" id="GO:0008395">
    <property type="term" value="F:steroid hydroxylase activity"/>
    <property type="evidence" value="ECO:0007669"/>
    <property type="project" value="TreeGrafter"/>
</dbReference>
<dbReference type="PANTHER" id="PTHR24300">
    <property type="entry name" value="CYTOCHROME P450 508A4-RELATED"/>
    <property type="match status" value="1"/>
</dbReference>
<keyword evidence="3" id="KW-0349">Heme</keyword>
<dbReference type="GO" id="GO:0005737">
    <property type="term" value="C:cytoplasm"/>
    <property type="evidence" value="ECO:0007669"/>
    <property type="project" value="TreeGrafter"/>
</dbReference>
<dbReference type="GO" id="GO:0006805">
    <property type="term" value="P:xenobiotic metabolic process"/>
    <property type="evidence" value="ECO:0007669"/>
    <property type="project" value="TreeGrafter"/>
</dbReference>
<dbReference type="SUPFAM" id="SSF48264">
    <property type="entry name" value="Cytochrome P450"/>
    <property type="match status" value="1"/>
</dbReference>
<reference evidence="9" key="1">
    <citation type="submission" date="2013-03" db="EMBL/GenBank/DDBJ databases">
        <title>The Genome Sequence of Anopheles christyi ACHKN1017.</title>
        <authorList>
            <consortium name="The Broad Institute Genomics Platform"/>
            <person name="Neafsey D.E."/>
            <person name="Besansky N."/>
            <person name="Walker B."/>
            <person name="Young S.K."/>
            <person name="Zeng Q."/>
            <person name="Gargeya S."/>
            <person name="Fitzgerald M."/>
            <person name="Haas B."/>
            <person name="Abouelleil A."/>
            <person name="Allen A.W."/>
            <person name="Alvarado L."/>
            <person name="Arachchi H.M."/>
            <person name="Berlin A.M."/>
            <person name="Chapman S.B."/>
            <person name="Gainer-Dewar J."/>
            <person name="Goldberg J."/>
            <person name="Griggs A."/>
            <person name="Gujja S."/>
            <person name="Hansen M."/>
            <person name="Howarth C."/>
            <person name="Imamovic A."/>
            <person name="Ireland A."/>
            <person name="Larimer J."/>
            <person name="McCowan C."/>
            <person name="Murphy C."/>
            <person name="Pearson M."/>
            <person name="Poon T.W."/>
            <person name="Priest M."/>
            <person name="Roberts A."/>
            <person name="Saif S."/>
            <person name="Shea T."/>
            <person name="Sisk P."/>
            <person name="Sykes S."/>
            <person name="Wortman J."/>
            <person name="Nusbaum C."/>
            <person name="Birren B."/>
        </authorList>
    </citation>
    <scope>NUCLEOTIDE SEQUENCE [LARGE SCALE GENOMIC DNA]</scope>
    <source>
        <strain evidence="9">ACHKN1017</strain>
    </source>
</reference>
<comment type="cofactor">
    <cofactor evidence="1">
        <name>heme</name>
        <dbReference type="ChEBI" id="CHEBI:30413"/>
    </cofactor>
</comment>
<dbReference type="GO" id="GO:0020037">
    <property type="term" value="F:heme binding"/>
    <property type="evidence" value="ECO:0007669"/>
    <property type="project" value="InterPro"/>
</dbReference>
<dbReference type="Pfam" id="PF00067">
    <property type="entry name" value="p450"/>
    <property type="match status" value="1"/>
</dbReference>
<keyword evidence="9" id="KW-1185">Reference proteome</keyword>
<evidence type="ECO:0000256" key="7">
    <source>
        <dbReference type="ARBA" id="ARBA00023033"/>
    </source>
</evidence>
<dbReference type="VEuPathDB" id="VectorBase:ACHR008956"/>
<evidence type="ECO:0000313" key="9">
    <source>
        <dbReference type="Proteomes" id="UP000075881"/>
    </source>
</evidence>
<dbReference type="EnsemblMetazoa" id="ACHR008956-RA">
    <property type="protein sequence ID" value="ACHR008956-PA"/>
    <property type="gene ID" value="ACHR008956"/>
</dbReference>
<dbReference type="STRING" id="43041.A0A182KDW9"/>
<evidence type="ECO:0000256" key="4">
    <source>
        <dbReference type="ARBA" id="ARBA00022723"/>
    </source>
</evidence>
<evidence type="ECO:0000256" key="1">
    <source>
        <dbReference type="ARBA" id="ARBA00001971"/>
    </source>
</evidence>
<keyword evidence="4" id="KW-0479">Metal-binding</keyword>
<dbReference type="GO" id="GO:0016712">
    <property type="term" value="F:oxidoreductase activity, acting on paired donors, with incorporation or reduction of molecular oxygen, reduced flavin or flavoprotein as one donor, and incorporation of one atom of oxygen"/>
    <property type="evidence" value="ECO:0007669"/>
    <property type="project" value="TreeGrafter"/>
</dbReference>
<dbReference type="Proteomes" id="UP000075881">
    <property type="component" value="Unassembled WGS sequence"/>
</dbReference>
<evidence type="ECO:0000256" key="3">
    <source>
        <dbReference type="ARBA" id="ARBA00022617"/>
    </source>
</evidence>
<dbReference type="InterPro" id="IPR050182">
    <property type="entry name" value="Cytochrome_P450_fam2"/>
</dbReference>
<dbReference type="InterPro" id="IPR001128">
    <property type="entry name" value="Cyt_P450"/>
</dbReference>
<dbReference type="Gene3D" id="1.10.630.10">
    <property type="entry name" value="Cytochrome P450"/>
    <property type="match status" value="1"/>
</dbReference>
<evidence type="ECO:0000256" key="2">
    <source>
        <dbReference type="ARBA" id="ARBA00010617"/>
    </source>
</evidence>
<dbReference type="GO" id="GO:0005506">
    <property type="term" value="F:iron ion binding"/>
    <property type="evidence" value="ECO:0007669"/>
    <property type="project" value="InterPro"/>
</dbReference>
<keyword evidence="6" id="KW-0408">Iron</keyword>
<proteinExistence type="inferred from homology"/>
<keyword evidence="7" id="KW-0503">Monooxygenase</keyword>
<dbReference type="AlphaFoldDB" id="A0A182KDW9"/>
<sequence length="148" mass="17108">MALILVGLVVLIVTYAIRYALRRPSERFPPGPPRVPLLGSYPFLLALNYHHLHRAAAKLTQLYKSKLVGLYLGPLPAVIVNDHETVRQVLQRSEFDGRPDLFLARLRDEQYARRGIEENGIFFTDGDSWSEQRKFFLKTLHEYGFGRR</sequence>
<evidence type="ECO:0008006" key="10">
    <source>
        <dbReference type="Google" id="ProtNLM"/>
    </source>
</evidence>
<keyword evidence="5" id="KW-0560">Oxidoreductase</keyword>
<protein>
    <recommendedName>
        <fullName evidence="10">Cytochrome P450</fullName>
    </recommendedName>
</protein>
<dbReference type="GO" id="GO:0006082">
    <property type="term" value="P:organic acid metabolic process"/>
    <property type="evidence" value="ECO:0007669"/>
    <property type="project" value="TreeGrafter"/>
</dbReference>